<dbReference type="EMBL" id="SMTL01000002">
    <property type="protein sequence ID" value="TDK37025.1"/>
    <property type="molecule type" value="Genomic_DNA"/>
</dbReference>
<evidence type="ECO:0000313" key="2">
    <source>
        <dbReference type="EMBL" id="TDK37025.1"/>
    </source>
</evidence>
<keyword evidence="2" id="KW-0238">DNA-binding</keyword>
<dbReference type="InterPro" id="IPR005569">
    <property type="entry name" value="Arc_DNA-bd_dom"/>
</dbReference>
<dbReference type="InterPro" id="IPR010985">
    <property type="entry name" value="Ribbon_hlx_hlx"/>
</dbReference>
<dbReference type="OrthoDB" id="8117140at2"/>
<proteinExistence type="predicted"/>
<dbReference type="SUPFAM" id="SSF47598">
    <property type="entry name" value="Ribbon-helix-helix"/>
    <property type="match status" value="1"/>
</dbReference>
<sequence>MTREDPPLRIRLPVELKKQIQELAAKSHRSMNAEIVSRLEFSIAAGAVVQETGWDVEHGHDTPEFRLAYQRSQPLEKRVTDLEDQVAALLKIVAKK</sequence>
<dbReference type="Pfam" id="PF03869">
    <property type="entry name" value="Arc"/>
    <property type="match status" value="1"/>
</dbReference>
<dbReference type="GO" id="GO:0003677">
    <property type="term" value="F:DNA binding"/>
    <property type="evidence" value="ECO:0007669"/>
    <property type="project" value="UniProtKB-KW"/>
</dbReference>
<dbReference type="RefSeq" id="WP_133315793.1">
    <property type="nucleotide sequence ID" value="NZ_SMTL01000002.1"/>
</dbReference>
<dbReference type="InterPro" id="IPR013321">
    <property type="entry name" value="Arc_rbn_hlx_hlx"/>
</dbReference>
<evidence type="ECO:0000313" key="3">
    <source>
        <dbReference type="Proteomes" id="UP000295238"/>
    </source>
</evidence>
<accession>A0A4V3APJ6</accession>
<organism evidence="2 3">
    <name type="scientific">Rhizobium deserti</name>
    <dbReference type="NCBI Taxonomy" id="2547961"/>
    <lineage>
        <taxon>Bacteria</taxon>
        <taxon>Pseudomonadati</taxon>
        <taxon>Pseudomonadota</taxon>
        <taxon>Alphaproteobacteria</taxon>
        <taxon>Hyphomicrobiales</taxon>
        <taxon>Rhizobiaceae</taxon>
        <taxon>Rhizobium/Agrobacterium group</taxon>
        <taxon>Rhizobium</taxon>
    </lineage>
</organism>
<dbReference type="GO" id="GO:0006355">
    <property type="term" value="P:regulation of DNA-templated transcription"/>
    <property type="evidence" value="ECO:0007669"/>
    <property type="project" value="InterPro"/>
</dbReference>
<dbReference type="Gene3D" id="1.10.1220.10">
    <property type="entry name" value="Met repressor-like"/>
    <property type="match status" value="1"/>
</dbReference>
<name>A0A4V3APJ6_9HYPH</name>
<comment type="caution">
    <text evidence="2">The sequence shown here is derived from an EMBL/GenBank/DDBJ whole genome shotgun (WGS) entry which is preliminary data.</text>
</comment>
<dbReference type="Proteomes" id="UP000295238">
    <property type="component" value="Unassembled WGS sequence"/>
</dbReference>
<gene>
    <name evidence="2" type="ORF">E2F50_08965</name>
</gene>
<keyword evidence="3" id="KW-1185">Reference proteome</keyword>
<feature type="domain" description="Arc-like DNA binding" evidence="1">
    <location>
        <begin position="3"/>
        <end position="44"/>
    </location>
</feature>
<protein>
    <submittedName>
        <fullName evidence="2">Arc family DNA-binding protein</fullName>
    </submittedName>
</protein>
<reference evidence="2 3" key="1">
    <citation type="submission" date="2019-03" db="EMBL/GenBank/DDBJ databases">
        <title>Rhizobium sp. nov., an bacterium isolated from biocrust in Mu Us Desert.</title>
        <authorList>
            <person name="Lixiong L."/>
        </authorList>
    </citation>
    <scope>NUCLEOTIDE SEQUENCE [LARGE SCALE GENOMIC DNA]</scope>
    <source>
        <strain evidence="2 3">SPY-1</strain>
    </source>
</reference>
<dbReference type="AlphaFoldDB" id="A0A4V3APJ6"/>
<evidence type="ECO:0000259" key="1">
    <source>
        <dbReference type="Pfam" id="PF03869"/>
    </source>
</evidence>